<reference evidence="2 3" key="1">
    <citation type="journal article" date="2014" name="Nat. Commun.">
        <title>Klebsormidium flaccidum genome reveals primary factors for plant terrestrial adaptation.</title>
        <authorList>
            <person name="Hori K."/>
            <person name="Maruyama F."/>
            <person name="Fujisawa T."/>
            <person name="Togashi T."/>
            <person name="Yamamoto N."/>
            <person name="Seo M."/>
            <person name="Sato S."/>
            <person name="Yamada T."/>
            <person name="Mori H."/>
            <person name="Tajima N."/>
            <person name="Moriyama T."/>
            <person name="Ikeuchi M."/>
            <person name="Watanabe M."/>
            <person name="Wada H."/>
            <person name="Kobayashi K."/>
            <person name="Saito M."/>
            <person name="Masuda T."/>
            <person name="Sasaki-Sekimoto Y."/>
            <person name="Mashiguchi K."/>
            <person name="Awai K."/>
            <person name="Shimojima M."/>
            <person name="Masuda S."/>
            <person name="Iwai M."/>
            <person name="Nobusawa T."/>
            <person name="Narise T."/>
            <person name="Kondo S."/>
            <person name="Saito H."/>
            <person name="Sato R."/>
            <person name="Murakawa M."/>
            <person name="Ihara Y."/>
            <person name="Oshima-Yamada Y."/>
            <person name="Ohtaka K."/>
            <person name="Satoh M."/>
            <person name="Sonobe K."/>
            <person name="Ishii M."/>
            <person name="Ohtani R."/>
            <person name="Kanamori-Sato M."/>
            <person name="Honoki R."/>
            <person name="Miyazaki D."/>
            <person name="Mochizuki H."/>
            <person name="Umetsu J."/>
            <person name="Higashi K."/>
            <person name="Shibata D."/>
            <person name="Kamiya Y."/>
            <person name="Sato N."/>
            <person name="Nakamura Y."/>
            <person name="Tabata S."/>
            <person name="Ida S."/>
            <person name="Kurokawa K."/>
            <person name="Ohta H."/>
        </authorList>
    </citation>
    <scope>NUCLEOTIDE SEQUENCE [LARGE SCALE GENOMIC DNA]</scope>
    <source>
        <strain evidence="2 3">NIES-2285</strain>
    </source>
</reference>
<dbReference type="OrthoDB" id="9997102at2759"/>
<feature type="domain" description="NmrA-like" evidence="1">
    <location>
        <begin position="25"/>
        <end position="251"/>
    </location>
</feature>
<evidence type="ECO:0000313" key="2">
    <source>
        <dbReference type="EMBL" id="GAQ89894.1"/>
    </source>
</evidence>
<dbReference type="InterPro" id="IPR051604">
    <property type="entry name" value="Ergot_Alk_Oxidoreductase"/>
</dbReference>
<dbReference type="Gene3D" id="3.90.25.10">
    <property type="entry name" value="UDP-galactose 4-epimerase, domain 1"/>
    <property type="match status" value="1"/>
</dbReference>
<evidence type="ECO:0000259" key="1">
    <source>
        <dbReference type="Pfam" id="PF05368"/>
    </source>
</evidence>
<dbReference type="SUPFAM" id="SSF51735">
    <property type="entry name" value="NAD(P)-binding Rossmann-fold domains"/>
    <property type="match status" value="1"/>
</dbReference>
<name>A0A1Y1IGB9_KLENI</name>
<evidence type="ECO:0000313" key="3">
    <source>
        <dbReference type="Proteomes" id="UP000054558"/>
    </source>
</evidence>
<dbReference type="PANTHER" id="PTHR43162:SF1">
    <property type="entry name" value="PRESTALK A DIFFERENTIATION PROTEIN A"/>
    <property type="match status" value="1"/>
</dbReference>
<dbReference type="OMA" id="ARNGMIR"/>
<proteinExistence type="predicted"/>
<sequence>MAHMNAGLESSGAPESLEGAKTPPLVAIIPATSQVGRATIESLLAHHPDKVRIRAAARSLSQSDELRSFQNLEIIEGVDAFLRETHEAAFRGVERCFIVAPKLENRVEAVNLLMGSAQRCGVKHVVLIGGVFQEDEVCVMHQHWQATKRHAQVLGLKWTQLQCVDFMENVLQHKITIASESRMYGTGRGGRSPAVAVHDIGAAAASVLACDDDRHFDRSYRIVGPAAIGPDNMAAAFSNVLGRQVQFVDYGLEKWRQDALSLKKMPEWQVRGFYDWLRLYFLTGKLADVKSDLPLLGVQPTRFEDWLRARSSLFEGADETAAVARQKELVLS</sequence>
<dbReference type="InterPro" id="IPR036291">
    <property type="entry name" value="NAD(P)-bd_dom_sf"/>
</dbReference>
<dbReference type="Pfam" id="PF05368">
    <property type="entry name" value="NmrA"/>
    <property type="match status" value="1"/>
</dbReference>
<keyword evidence="3" id="KW-1185">Reference proteome</keyword>
<dbReference type="PANTHER" id="PTHR43162">
    <property type="match status" value="1"/>
</dbReference>
<dbReference type="STRING" id="105231.A0A1Y1IGB9"/>
<dbReference type="AlphaFoldDB" id="A0A1Y1IGB9"/>
<dbReference type="EMBL" id="DF237523">
    <property type="protein sequence ID" value="GAQ89894.1"/>
    <property type="molecule type" value="Genomic_DNA"/>
</dbReference>
<dbReference type="InterPro" id="IPR008030">
    <property type="entry name" value="NmrA-like"/>
</dbReference>
<dbReference type="Proteomes" id="UP000054558">
    <property type="component" value="Unassembled WGS sequence"/>
</dbReference>
<dbReference type="Gene3D" id="3.40.50.720">
    <property type="entry name" value="NAD(P)-binding Rossmann-like Domain"/>
    <property type="match status" value="1"/>
</dbReference>
<organism evidence="2 3">
    <name type="scientific">Klebsormidium nitens</name>
    <name type="common">Green alga</name>
    <name type="synonym">Ulothrix nitens</name>
    <dbReference type="NCBI Taxonomy" id="105231"/>
    <lineage>
        <taxon>Eukaryota</taxon>
        <taxon>Viridiplantae</taxon>
        <taxon>Streptophyta</taxon>
        <taxon>Klebsormidiophyceae</taxon>
        <taxon>Klebsormidiales</taxon>
        <taxon>Klebsormidiaceae</taxon>
        <taxon>Klebsormidium</taxon>
    </lineage>
</organism>
<protein>
    <recommendedName>
        <fullName evidence="1">NmrA-like domain-containing protein</fullName>
    </recommendedName>
</protein>
<accession>A0A1Y1IGB9</accession>
<gene>
    <name evidence="2" type="ORF">KFL_005740050</name>
</gene>